<keyword evidence="2" id="KW-1003">Cell membrane</keyword>
<keyword evidence="5" id="KW-0552">Olfaction</keyword>
<dbReference type="AlphaFoldDB" id="A0A834U5K5"/>
<evidence type="ECO:0000256" key="8">
    <source>
        <dbReference type="ARBA" id="ARBA00023170"/>
    </source>
</evidence>
<evidence type="ECO:0000256" key="1">
    <source>
        <dbReference type="ARBA" id="ARBA00004651"/>
    </source>
</evidence>
<keyword evidence="4 10" id="KW-0812">Transmembrane</keyword>
<evidence type="ECO:0000256" key="2">
    <source>
        <dbReference type="ARBA" id="ARBA00022475"/>
    </source>
</evidence>
<feature type="transmembrane region" description="Helical" evidence="10">
    <location>
        <begin position="572"/>
        <end position="600"/>
    </location>
</feature>
<dbReference type="GO" id="GO:0004984">
    <property type="term" value="F:olfactory receptor activity"/>
    <property type="evidence" value="ECO:0007669"/>
    <property type="project" value="InterPro"/>
</dbReference>
<dbReference type="GO" id="GO:0005886">
    <property type="term" value="C:plasma membrane"/>
    <property type="evidence" value="ECO:0007669"/>
    <property type="project" value="UniProtKB-SubCell"/>
</dbReference>
<dbReference type="PANTHER" id="PTHR21137:SF35">
    <property type="entry name" value="ODORANT RECEPTOR 19A-RELATED"/>
    <property type="match status" value="1"/>
</dbReference>
<keyword evidence="6 10" id="KW-1133">Transmembrane helix</keyword>
<keyword evidence="7 10" id="KW-0472">Membrane</keyword>
<keyword evidence="3" id="KW-0716">Sensory transduction</keyword>
<dbReference type="PANTHER" id="PTHR21137">
    <property type="entry name" value="ODORANT RECEPTOR"/>
    <property type="match status" value="1"/>
</dbReference>
<feature type="transmembrane region" description="Helical" evidence="10">
    <location>
        <begin position="30"/>
        <end position="53"/>
    </location>
</feature>
<gene>
    <name evidence="11" type="ORF">HZH68_000149</name>
</gene>
<evidence type="ECO:0000313" key="12">
    <source>
        <dbReference type="Proteomes" id="UP000617340"/>
    </source>
</evidence>
<feature type="transmembrane region" description="Helical" evidence="10">
    <location>
        <begin position="283"/>
        <end position="309"/>
    </location>
</feature>
<protein>
    <recommendedName>
        <fullName evidence="13">Odorant receptor</fullName>
    </recommendedName>
</protein>
<feature type="transmembrane region" description="Helical" evidence="10">
    <location>
        <begin position="227"/>
        <end position="247"/>
    </location>
</feature>
<evidence type="ECO:0000256" key="4">
    <source>
        <dbReference type="ARBA" id="ARBA00022692"/>
    </source>
</evidence>
<comment type="subcellular location">
    <subcellularLocation>
        <location evidence="1">Cell membrane</location>
        <topology evidence="1">Multi-pass membrane protein</topology>
    </subcellularLocation>
</comment>
<dbReference type="Proteomes" id="UP000617340">
    <property type="component" value="Unassembled WGS sequence"/>
</dbReference>
<feature type="transmembrane region" description="Helical" evidence="10">
    <location>
        <begin position="410"/>
        <end position="430"/>
    </location>
</feature>
<evidence type="ECO:0000313" key="11">
    <source>
        <dbReference type="EMBL" id="KAF7417496.1"/>
    </source>
</evidence>
<name>A0A834U5K5_VESGE</name>
<dbReference type="InterPro" id="IPR004117">
    <property type="entry name" value="7tm6_olfct_rcpt"/>
</dbReference>
<keyword evidence="9" id="KW-0807">Transducer</keyword>
<feature type="transmembrane region" description="Helical" evidence="10">
    <location>
        <begin position="519"/>
        <end position="539"/>
    </location>
</feature>
<evidence type="ECO:0000256" key="7">
    <source>
        <dbReference type="ARBA" id="ARBA00023136"/>
    </source>
</evidence>
<dbReference type="EMBL" id="JACSDZ010000001">
    <property type="protein sequence ID" value="KAF7417496.1"/>
    <property type="molecule type" value="Genomic_DNA"/>
</dbReference>
<feature type="transmembrane region" description="Helical" evidence="10">
    <location>
        <begin position="367"/>
        <end position="390"/>
    </location>
</feature>
<evidence type="ECO:0000256" key="6">
    <source>
        <dbReference type="ARBA" id="ARBA00022989"/>
    </source>
</evidence>
<proteinExistence type="predicted"/>
<evidence type="ECO:0008006" key="13">
    <source>
        <dbReference type="Google" id="ProtNLM"/>
    </source>
</evidence>
<evidence type="ECO:0000256" key="10">
    <source>
        <dbReference type="SAM" id="Phobius"/>
    </source>
</evidence>
<reference evidence="11" key="1">
    <citation type="journal article" date="2020" name="G3 (Bethesda)">
        <title>High-Quality Assemblies for Three Invasive Social Wasps from the &lt;i&gt;Vespula&lt;/i&gt; Genus.</title>
        <authorList>
            <person name="Harrop T.W.R."/>
            <person name="Guhlin J."/>
            <person name="McLaughlin G.M."/>
            <person name="Permina E."/>
            <person name="Stockwell P."/>
            <person name="Gilligan J."/>
            <person name="Le Lec M.F."/>
            <person name="Gruber M.A.M."/>
            <person name="Quinn O."/>
            <person name="Lovegrove M."/>
            <person name="Duncan E.J."/>
            <person name="Remnant E.J."/>
            <person name="Van Eeckhoven J."/>
            <person name="Graham B."/>
            <person name="Knapp R.A."/>
            <person name="Langford K.W."/>
            <person name="Kronenberg Z."/>
            <person name="Press M.O."/>
            <person name="Eacker S.M."/>
            <person name="Wilson-Rankin E.E."/>
            <person name="Purcell J."/>
            <person name="Lester P.J."/>
            <person name="Dearden P.K."/>
        </authorList>
    </citation>
    <scope>NUCLEOTIDE SEQUENCE</scope>
    <source>
        <strain evidence="11">Linc-1</strain>
    </source>
</reference>
<comment type="caution">
    <text evidence="11">The sequence shown here is derived from an EMBL/GenBank/DDBJ whole genome shotgun (WGS) entry which is preliminary data.</text>
</comment>
<evidence type="ECO:0000256" key="3">
    <source>
        <dbReference type="ARBA" id="ARBA00022606"/>
    </source>
</evidence>
<sequence>MEFDITQFAITRKLLSMSGLWPYLKPSQRYTRVIITSISFIMAYSCQILRYLMQIMNDWSDIRETEQFEVLLDYAFLYRKCIFIFIHYNYDIISSVTVCTIELRIYYSKESERYRLFYGDSEKDGGVRYHPVRNYAKIIIDQWSLALFKTFSKIYSCNYYEHQFHYGILLSAYMLTTISMSIIYHYGLFHKSMIVGYLVKIMNDWSDIRRTKQYDVLLDYAFLYRKCIFMFIFSYNTYVSLTFLSSLKPLLLDLMVPLNESRPHTLVIPMDWYTGQERHFLKILILQLVVFMILGLCVTSSLAMCILILQHVCAMFHIIGCLLDNILDVQEKNLKAIDDEVICKRIIHVIKIHSRTIQYMDEFNNTFNVVSLVLLTCALCFLGIAVISILEIFDEFKNSSRDIGSLSLPILYVIFHLIWVFIFCHVGQYLQNISETTFYKAYDTPWYLFSKQSQRLLSFLIARSYKPAYVSIGKMFMASHEFFTGILRYLVQIVNDWNDVRQTKQFDVLLDYAFLHRKCVFIFIVSYNMYVSLMFLSSLKPLLLDLTMPLNESRRRVLIIPMYWYTGQERHFLKILIFELVISLILGLCVISGFSLYILILQHICAMFHIIGCLLDNILDAKEKKLKAIDDEVICKRIIHVIKIHSRTIQSVPIIQHTLLDRSISYY</sequence>
<dbReference type="GO" id="GO:0005549">
    <property type="term" value="F:odorant binding"/>
    <property type="evidence" value="ECO:0007669"/>
    <property type="project" value="InterPro"/>
</dbReference>
<dbReference type="Pfam" id="PF02949">
    <property type="entry name" value="7tm_6"/>
    <property type="match status" value="1"/>
</dbReference>
<organism evidence="11 12">
    <name type="scientific">Vespula germanica</name>
    <name type="common">German yellow jacket</name>
    <name type="synonym">Paravespula germanica</name>
    <dbReference type="NCBI Taxonomy" id="30212"/>
    <lineage>
        <taxon>Eukaryota</taxon>
        <taxon>Metazoa</taxon>
        <taxon>Ecdysozoa</taxon>
        <taxon>Arthropoda</taxon>
        <taxon>Hexapoda</taxon>
        <taxon>Insecta</taxon>
        <taxon>Pterygota</taxon>
        <taxon>Neoptera</taxon>
        <taxon>Endopterygota</taxon>
        <taxon>Hymenoptera</taxon>
        <taxon>Apocrita</taxon>
        <taxon>Aculeata</taxon>
        <taxon>Vespoidea</taxon>
        <taxon>Vespidae</taxon>
        <taxon>Vespinae</taxon>
        <taxon>Vespula</taxon>
    </lineage>
</organism>
<accession>A0A834U5K5</accession>
<evidence type="ECO:0000256" key="5">
    <source>
        <dbReference type="ARBA" id="ARBA00022725"/>
    </source>
</evidence>
<evidence type="ECO:0000256" key="9">
    <source>
        <dbReference type="ARBA" id="ARBA00023224"/>
    </source>
</evidence>
<feature type="transmembrane region" description="Helical" evidence="10">
    <location>
        <begin position="164"/>
        <end position="184"/>
    </location>
</feature>
<dbReference type="GO" id="GO:0007165">
    <property type="term" value="P:signal transduction"/>
    <property type="evidence" value="ECO:0007669"/>
    <property type="project" value="UniProtKB-KW"/>
</dbReference>
<keyword evidence="8" id="KW-0675">Receptor</keyword>
<keyword evidence="12" id="KW-1185">Reference proteome</keyword>